<evidence type="ECO:0000313" key="1">
    <source>
        <dbReference type="EMBL" id="KOO27612.1"/>
    </source>
</evidence>
<dbReference type="PANTHER" id="PTHR12363:SF54">
    <property type="entry name" value="NUCLEAR TRANSPORT RECEPTOR"/>
    <property type="match status" value="1"/>
</dbReference>
<reference evidence="2" key="1">
    <citation type="journal article" date="2015" name="PLoS Genet.">
        <title>Genome Sequence and Transcriptome Analyses of Chrysochromulina tobin: Metabolic Tools for Enhanced Algal Fitness in the Prominent Order Prymnesiales (Haptophyceae).</title>
        <authorList>
            <person name="Hovde B.T."/>
            <person name="Deodato C.R."/>
            <person name="Hunsperger H.M."/>
            <person name="Ryken S.A."/>
            <person name="Yost W."/>
            <person name="Jha R.K."/>
            <person name="Patterson J."/>
            <person name="Monnat R.J. Jr."/>
            <person name="Barlow S.B."/>
            <person name="Starkenburg S.R."/>
            <person name="Cattolico R.A."/>
        </authorList>
    </citation>
    <scope>NUCLEOTIDE SEQUENCE</scope>
    <source>
        <strain evidence="2">CCMP291</strain>
    </source>
</reference>
<gene>
    <name evidence="1" type="ORF">Ctob_006583</name>
</gene>
<comment type="caution">
    <text evidence="1">The sequence shown here is derived from an EMBL/GenBank/DDBJ whole genome shotgun (WGS) entry which is preliminary data.</text>
</comment>
<dbReference type="GO" id="GO:0006606">
    <property type="term" value="P:protein import into nucleus"/>
    <property type="evidence" value="ECO:0007669"/>
    <property type="project" value="TreeGrafter"/>
</dbReference>
<keyword evidence="2" id="KW-1185">Reference proteome</keyword>
<dbReference type="PANTHER" id="PTHR12363">
    <property type="entry name" value="TRANSPORTIN 3 AND IMPORTIN 13"/>
    <property type="match status" value="1"/>
</dbReference>
<dbReference type="EMBL" id="JWZX01002694">
    <property type="protein sequence ID" value="KOO27612.1"/>
    <property type="molecule type" value="Genomic_DNA"/>
</dbReference>
<dbReference type="Proteomes" id="UP000037460">
    <property type="component" value="Unassembled WGS sequence"/>
</dbReference>
<dbReference type="InterPro" id="IPR011989">
    <property type="entry name" value="ARM-like"/>
</dbReference>
<dbReference type="GO" id="GO:0005737">
    <property type="term" value="C:cytoplasm"/>
    <property type="evidence" value="ECO:0007669"/>
    <property type="project" value="TreeGrafter"/>
</dbReference>
<dbReference type="AlphaFoldDB" id="A0A0M0JMS6"/>
<dbReference type="InterPro" id="IPR051345">
    <property type="entry name" value="Importin_beta-like_NTR"/>
</dbReference>
<organism evidence="1 2">
    <name type="scientific">Chrysochromulina tobinii</name>
    <dbReference type="NCBI Taxonomy" id="1460289"/>
    <lineage>
        <taxon>Eukaryota</taxon>
        <taxon>Haptista</taxon>
        <taxon>Haptophyta</taxon>
        <taxon>Prymnesiophyceae</taxon>
        <taxon>Prymnesiales</taxon>
        <taxon>Chrysochromulinaceae</taxon>
        <taxon>Chrysochromulina</taxon>
    </lineage>
</organism>
<proteinExistence type="predicted"/>
<accession>A0A0M0JMS6</accession>
<name>A0A0M0JMS6_9EUKA</name>
<sequence length="361" mass="37521">MSGPAAALVVSLNNLSAAVGPLTRLGRPAVSAVAIRIWPSWARAGAICHVAPSALLPPLCALGRAVILCCRTDFVPLLQTTVQVLTSALASSPREGTPLLELAATIVEVFCDQPGFESAFSSLLDQIASHVLPVLSGCGVVENAELATVLLTLVDLYCKFIVPALLASSSFPSLLGLSTNVLSTCRAPEPVLAAAELLAGAAMKARRIGVTSTAAGSAKGNPEAVEALQQHMMHALSGPAGDALLRSLVSGLADTLPPAAVPRAADILCPLLHTHGWKPTLRAWAMAALTAVPMVDGVPDAATKEMVLNELCNLPDAVTANGIALDVVSRLRNVLNEFARVCRRMDSAQPFEVAAYHWKSM</sequence>
<protein>
    <submittedName>
        <fullName evidence="1">Uncharacterized protein</fullName>
    </submittedName>
</protein>
<evidence type="ECO:0000313" key="2">
    <source>
        <dbReference type="Proteomes" id="UP000037460"/>
    </source>
</evidence>
<dbReference type="Gene3D" id="1.25.10.10">
    <property type="entry name" value="Leucine-rich Repeat Variant"/>
    <property type="match status" value="1"/>
</dbReference>